<feature type="transmembrane region" description="Helical" evidence="1">
    <location>
        <begin position="81"/>
        <end position="101"/>
    </location>
</feature>
<evidence type="ECO:0008006" key="4">
    <source>
        <dbReference type="Google" id="ProtNLM"/>
    </source>
</evidence>
<feature type="transmembrane region" description="Helical" evidence="1">
    <location>
        <begin position="39"/>
        <end position="61"/>
    </location>
</feature>
<evidence type="ECO:0000256" key="1">
    <source>
        <dbReference type="SAM" id="Phobius"/>
    </source>
</evidence>
<proteinExistence type="predicted"/>
<protein>
    <recommendedName>
        <fullName evidence="4">DUF2231 domain-containing protein</fullName>
    </recommendedName>
</protein>
<keyword evidence="1" id="KW-1133">Transmembrane helix</keyword>
<dbReference type="EMBL" id="WBUI01000006">
    <property type="protein sequence ID" value="KAB2933266.1"/>
    <property type="molecule type" value="Genomic_DNA"/>
</dbReference>
<feature type="transmembrane region" description="Helical" evidence="1">
    <location>
        <begin position="6"/>
        <end position="27"/>
    </location>
</feature>
<keyword evidence="1" id="KW-0812">Transmembrane</keyword>
<evidence type="ECO:0000313" key="2">
    <source>
        <dbReference type="EMBL" id="KAB2933266.1"/>
    </source>
</evidence>
<reference evidence="2 3" key="1">
    <citation type="submission" date="2019-10" db="EMBL/GenBank/DDBJ databases">
        <title>Extracellular Electron Transfer in a Candidatus Methanoperedens spp. Enrichment Culture.</title>
        <authorList>
            <person name="Berger S."/>
            <person name="Rangel Shaw D."/>
            <person name="Berben T."/>
            <person name="In 'T Zandt M."/>
            <person name="Frank J."/>
            <person name="Reimann J."/>
            <person name="Jetten M.S.M."/>
            <person name="Welte C.U."/>
        </authorList>
    </citation>
    <scope>NUCLEOTIDE SEQUENCE [LARGE SCALE GENOMIC DNA]</scope>
    <source>
        <strain evidence="2">SB12</strain>
    </source>
</reference>
<accession>A0A833LXT5</accession>
<evidence type="ECO:0000313" key="3">
    <source>
        <dbReference type="Proteomes" id="UP000460298"/>
    </source>
</evidence>
<keyword evidence="1" id="KW-0472">Membrane</keyword>
<gene>
    <name evidence="2" type="ORF">F9K24_07925</name>
</gene>
<feature type="transmembrane region" description="Helical" evidence="1">
    <location>
        <begin position="108"/>
        <end position="128"/>
    </location>
</feature>
<dbReference type="AlphaFoldDB" id="A0A833LXT5"/>
<sequence>MSLHPALVHLPVALAFVMPPVMILLAVAVFKKVISEKAWVVAPLLSLLLSGFIYAAMYTGSVDREDLEGRVAVEVLDAHEQAAESLLLTSLACFLFAVFAIKGRNATIFRIIYLISILFLSGITYRTVEKGAGIVYGVPAR</sequence>
<name>A0A833LXT5_9LEPT</name>
<organism evidence="2 3">
    <name type="scientific">Leptonema illini</name>
    <dbReference type="NCBI Taxonomy" id="183"/>
    <lineage>
        <taxon>Bacteria</taxon>
        <taxon>Pseudomonadati</taxon>
        <taxon>Spirochaetota</taxon>
        <taxon>Spirochaetia</taxon>
        <taxon>Leptospirales</taxon>
        <taxon>Leptospiraceae</taxon>
        <taxon>Leptonema</taxon>
    </lineage>
</organism>
<dbReference type="Proteomes" id="UP000460298">
    <property type="component" value="Unassembled WGS sequence"/>
</dbReference>
<comment type="caution">
    <text evidence="2">The sequence shown here is derived from an EMBL/GenBank/DDBJ whole genome shotgun (WGS) entry which is preliminary data.</text>
</comment>